<dbReference type="GO" id="GO:0005524">
    <property type="term" value="F:ATP binding"/>
    <property type="evidence" value="ECO:0007669"/>
    <property type="project" value="UniProtKB-UniRule"/>
</dbReference>
<dbReference type="InterPro" id="IPR011009">
    <property type="entry name" value="Kinase-like_dom_sf"/>
</dbReference>
<feature type="compositionally biased region" description="Polar residues" evidence="13">
    <location>
        <begin position="421"/>
        <end position="461"/>
    </location>
</feature>
<dbReference type="GO" id="GO:0035556">
    <property type="term" value="P:intracellular signal transduction"/>
    <property type="evidence" value="ECO:0007669"/>
    <property type="project" value="UniProtKB-ARBA"/>
</dbReference>
<keyword evidence="5 12" id="KW-0547">Nucleotide-binding</keyword>
<feature type="compositionally biased region" description="Polar residues" evidence="13">
    <location>
        <begin position="341"/>
        <end position="354"/>
    </location>
</feature>
<evidence type="ECO:0000256" key="10">
    <source>
        <dbReference type="ARBA" id="ARBA00069016"/>
    </source>
</evidence>
<dbReference type="GO" id="GO:0004674">
    <property type="term" value="F:protein serine/threonine kinase activity"/>
    <property type="evidence" value="ECO:0007669"/>
    <property type="project" value="UniProtKB-KW"/>
</dbReference>
<comment type="caution">
    <text evidence="15">The sequence shown here is derived from an EMBL/GenBank/DDBJ whole genome shotgun (WGS) entry which is preliminary data.</text>
</comment>
<feature type="region of interest" description="Disordered" evidence="13">
    <location>
        <begin position="254"/>
        <end position="304"/>
    </location>
</feature>
<comment type="catalytic activity">
    <reaction evidence="9">
        <text>L-seryl-[protein] + ATP = O-phospho-L-seryl-[protein] + ADP + H(+)</text>
        <dbReference type="Rhea" id="RHEA:17989"/>
        <dbReference type="Rhea" id="RHEA-COMP:9863"/>
        <dbReference type="Rhea" id="RHEA-COMP:11604"/>
        <dbReference type="ChEBI" id="CHEBI:15378"/>
        <dbReference type="ChEBI" id="CHEBI:29999"/>
        <dbReference type="ChEBI" id="CHEBI:30616"/>
        <dbReference type="ChEBI" id="CHEBI:83421"/>
        <dbReference type="ChEBI" id="CHEBI:456216"/>
        <dbReference type="EC" id="2.7.11.1"/>
    </reaction>
</comment>
<feature type="region of interest" description="Disordered" evidence="13">
    <location>
        <begin position="319"/>
        <end position="355"/>
    </location>
</feature>
<organism evidence="15 16">
    <name type="scientific">Pomacea canaliculata</name>
    <name type="common">Golden apple snail</name>
    <dbReference type="NCBI Taxonomy" id="400727"/>
    <lineage>
        <taxon>Eukaryota</taxon>
        <taxon>Metazoa</taxon>
        <taxon>Spiralia</taxon>
        <taxon>Lophotrochozoa</taxon>
        <taxon>Mollusca</taxon>
        <taxon>Gastropoda</taxon>
        <taxon>Caenogastropoda</taxon>
        <taxon>Architaenioglossa</taxon>
        <taxon>Ampullarioidea</taxon>
        <taxon>Ampullariidae</taxon>
        <taxon>Pomacea</taxon>
    </lineage>
</organism>
<dbReference type="SUPFAM" id="SSF56112">
    <property type="entry name" value="Protein kinase-like (PK-like)"/>
    <property type="match status" value="1"/>
</dbReference>
<dbReference type="InterPro" id="IPR000719">
    <property type="entry name" value="Prot_kinase_dom"/>
</dbReference>
<feature type="compositionally biased region" description="Polar residues" evidence="13">
    <location>
        <begin position="254"/>
        <end position="270"/>
    </location>
</feature>
<keyword evidence="4" id="KW-0808">Transferase</keyword>
<dbReference type="Pfam" id="PF00069">
    <property type="entry name" value="Pkinase"/>
    <property type="match status" value="1"/>
</dbReference>
<dbReference type="InterPro" id="IPR017441">
    <property type="entry name" value="Protein_kinase_ATP_BS"/>
</dbReference>
<keyword evidence="7 12" id="KW-0067">ATP-binding</keyword>
<feature type="region of interest" description="Disordered" evidence="13">
    <location>
        <begin position="121"/>
        <end position="159"/>
    </location>
</feature>
<protein>
    <recommendedName>
        <fullName evidence="10">Mitogen-activated protein kinase kinase kinase 19</fullName>
        <ecNumber evidence="2">2.7.11.1</ecNumber>
    </recommendedName>
    <alternativeName>
        <fullName evidence="11">SPS1/STE20-related protein kinase YSK4</fullName>
    </alternativeName>
</protein>
<evidence type="ECO:0000313" key="16">
    <source>
        <dbReference type="Proteomes" id="UP000245119"/>
    </source>
</evidence>
<dbReference type="FunFam" id="1.10.510.10:FF:000331">
    <property type="entry name" value="Mitogen-activated protein kinase kinase kinase 19"/>
    <property type="match status" value="1"/>
</dbReference>
<sequence>MLLQRLGHKSNVANTVVKSMQNSSTAQGAPFSGKGQLVIMRDSFQNVSSMSSTSETVCLQKQIKNLDKKLEDDTADSSQIVLGSGVGSVEAGAAVRERKDVTVKPSSGDVVSLIQNVPGPCVSETYPKNSERKETGGSKVCDTSKPSVGSKTNDYSKPGVFSRSGISSSYSSLTPSSAVSKSMKHFNKDVSKKVSNKIKETASTSTSPKTCSDTIKSASKSSNIVSSVSHSSVPRPVSSAILLSSFESTSESNIASSLQTKSPSSENLSSHMPAPSAEKKPAEVTARCKTSESTQKKDGVTAGGAKYCSANTRATLARGLEGNSRSPASSECKNAKIPPTNLCQTSCPEPSQKVSSDLASSKASSLATSSSACVTALTEKNTNKVERDVMKGSSLGPSSAKSKNITKNSQGSMCTEPGSRRTVTPSSSQGTILMKDTQMSSEITSGRKTSASQGEPSSRQANLAKAASADPPAHKTTNTADGAICRPQASLVNSDYSHGTQSKMAPTKKSEHSFLSKAVPEDKISKNQAEVQKDDKNEHDIEPLVKITFGKIDSRAAAALRCPSDPAVFKSTPVIVNPFEHLPVCQSVKDNCPRHVTMAEKPSKDAGLCKGKKGKPSRSTKRGREKRPVSGSSRQASAGRRGRKSREGKASEGVESRPRSGKTIGRARSGKRRTKKQADKQEDTEDNLAEVATKGDVALISGIGWHLATPCVDTSDIHAASSIHYSSSDFEDSDDTESVADDDKVCEYLDVRQGQVSTSPRFREVKGEGGKADVTIPVMLNDGFPPMNLDMTLMNSNARPQNNGVRSTSSDAEDNGAKVSAVLNDELADLEHIRDITTKDMLLGKLTPIPEIPSLSGVCEAIARFDHCLKEGQLSQLLEGAVQEKKDSALPYTKGGNDSSSCGPEMDLQTRKLNNSGLNLLESASTMDVCAKQNFERDPENTHIIFNEDSTENKVKKERKFSESKKDEEEINIAIDEILSATSTSMSSTLKSTSTLRSGAVTFTEGDHRLLAKLKSQNKDSPFYAHRENSPEDEPKTPGGGTKGKGVTNAQADRNEIQSLWTVEEEAKQLIKVMNSFRHMELHAGGSPHLREPVVTSDSHRVVKVASAQDRAKGIEDPNVAIGAQGGYEDVVEALAGDITHNALVNTAVSETMCSRLSGRRGSRSSSASTTDSTEETIQWKKGNVLGKGAFGTVWCGLTNEGELIAVKQIELTTTDRCKAEFEYEKVQEEVELLKTLSHTNIVGYLGTSFEDNIVSIFMQFVPGGSIASILARFGALDEAVFRRYTRQILQGVEYLHSNDVIHRDIKGGNVMLMPNGVIKLIDFGCAKRLCINLSLSQTQILRSMKGTPYWMAPEVVNESGHGKKSDIWSIGCTVFEMATRKPPWAEMNPMAAIFAIGSDKPVPKLPNRFSLEAISFTERCLTRDQTQRPSASELLTDSFMLERIPKK</sequence>
<dbReference type="InterPro" id="IPR008271">
    <property type="entry name" value="Ser/Thr_kinase_AS"/>
</dbReference>
<evidence type="ECO:0000256" key="1">
    <source>
        <dbReference type="ARBA" id="ARBA00008874"/>
    </source>
</evidence>
<evidence type="ECO:0000256" key="5">
    <source>
        <dbReference type="ARBA" id="ARBA00022741"/>
    </source>
</evidence>
<feature type="binding site" evidence="12">
    <location>
        <position position="1208"/>
    </location>
    <ligand>
        <name>ATP</name>
        <dbReference type="ChEBI" id="CHEBI:30616"/>
    </ligand>
</feature>
<dbReference type="EMBL" id="PZQS01000003">
    <property type="protein sequence ID" value="PVD33930.1"/>
    <property type="molecule type" value="Genomic_DNA"/>
</dbReference>
<feature type="compositionally biased region" description="Low complexity" evidence="13">
    <location>
        <begin position="630"/>
        <end position="639"/>
    </location>
</feature>
<feature type="compositionally biased region" description="Polar residues" evidence="13">
    <location>
        <begin position="490"/>
        <end position="504"/>
    </location>
</feature>
<evidence type="ECO:0000256" key="11">
    <source>
        <dbReference type="ARBA" id="ARBA00080573"/>
    </source>
</evidence>
<keyword evidence="6" id="KW-0418">Kinase</keyword>
<dbReference type="Gene3D" id="1.10.510.10">
    <property type="entry name" value="Transferase(Phosphotransferase) domain 1"/>
    <property type="match status" value="1"/>
</dbReference>
<feature type="compositionally biased region" description="Polar residues" evidence="13">
    <location>
        <begin position="144"/>
        <end position="155"/>
    </location>
</feature>
<evidence type="ECO:0000256" key="12">
    <source>
        <dbReference type="PROSITE-ProRule" id="PRU10141"/>
    </source>
</evidence>
<evidence type="ECO:0000256" key="3">
    <source>
        <dbReference type="ARBA" id="ARBA00022527"/>
    </source>
</evidence>
<dbReference type="PROSITE" id="PS50011">
    <property type="entry name" value="PROTEIN_KINASE_DOM"/>
    <property type="match status" value="1"/>
</dbReference>
<dbReference type="PANTHER" id="PTHR11584">
    <property type="entry name" value="SERINE/THREONINE PROTEIN KINASE"/>
    <property type="match status" value="1"/>
</dbReference>
<evidence type="ECO:0000256" key="9">
    <source>
        <dbReference type="ARBA" id="ARBA00048679"/>
    </source>
</evidence>
<comment type="catalytic activity">
    <reaction evidence="8">
        <text>L-threonyl-[protein] + ATP = O-phospho-L-threonyl-[protein] + ADP + H(+)</text>
        <dbReference type="Rhea" id="RHEA:46608"/>
        <dbReference type="Rhea" id="RHEA-COMP:11060"/>
        <dbReference type="Rhea" id="RHEA-COMP:11605"/>
        <dbReference type="ChEBI" id="CHEBI:15378"/>
        <dbReference type="ChEBI" id="CHEBI:30013"/>
        <dbReference type="ChEBI" id="CHEBI:30616"/>
        <dbReference type="ChEBI" id="CHEBI:61977"/>
        <dbReference type="ChEBI" id="CHEBI:456216"/>
        <dbReference type="EC" id="2.7.11.1"/>
    </reaction>
</comment>
<evidence type="ECO:0000256" key="8">
    <source>
        <dbReference type="ARBA" id="ARBA00047899"/>
    </source>
</evidence>
<feature type="compositionally biased region" description="Polar residues" evidence="13">
    <location>
        <begin position="323"/>
        <end position="332"/>
    </location>
</feature>
<dbReference type="PANTHER" id="PTHR11584:SF369">
    <property type="entry name" value="MITOGEN-ACTIVATED PROTEIN KINASE KINASE KINASE 19-RELATED"/>
    <property type="match status" value="1"/>
</dbReference>
<evidence type="ECO:0000256" key="4">
    <source>
        <dbReference type="ARBA" id="ARBA00022679"/>
    </source>
</evidence>
<dbReference type="EC" id="2.7.11.1" evidence="2"/>
<evidence type="ECO:0000259" key="14">
    <source>
        <dbReference type="PROSITE" id="PS50011"/>
    </source>
</evidence>
<feature type="compositionally biased region" description="Basic and acidic residues" evidence="13">
    <location>
        <begin position="1025"/>
        <end position="1036"/>
    </location>
</feature>
<proteinExistence type="inferred from homology"/>
<feature type="compositionally biased region" description="Polar residues" evidence="13">
    <location>
        <begin position="395"/>
        <end position="413"/>
    </location>
</feature>
<evidence type="ECO:0000313" key="15">
    <source>
        <dbReference type="EMBL" id="PVD33930.1"/>
    </source>
</evidence>
<evidence type="ECO:0000256" key="6">
    <source>
        <dbReference type="ARBA" id="ARBA00022777"/>
    </source>
</evidence>
<name>A0A2T7PKJ6_POMCA</name>
<reference evidence="15 16" key="1">
    <citation type="submission" date="2018-04" db="EMBL/GenBank/DDBJ databases">
        <title>The genome of golden apple snail Pomacea canaliculata provides insight into stress tolerance and invasive adaptation.</title>
        <authorList>
            <person name="Liu C."/>
            <person name="Liu B."/>
            <person name="Ren Y."/>
            <person name="Zhang Y."/>
            <person name="Wang H."/>
            <person name="Li S."/>
            <person name="Jiang F."/>
            <person name="Yin L."/>
            <person name="Zhang G."/>
            <person name="Qian W."/>
            <person name="Fan W."/>
        </authorList>
    </citation>
    <scope>NUCLEOTIDE SEQUENCE [LARGE SCALE GENOMIC DNA]</scope>
    <source>
        <strain evidence="15">SZHN2017</strain>
        <tissue evidence="15">Muscle</tissue>
    </source>
</reference>
<feature type="region of interest" description="Disordered" evidence="13">
    <location>
        <begin position="1156"/>
        <end position="1176"/>
    </location>
</feature>
<dbReference type="STRING" id="400727.A0A2T7PKJ6"/>
<feature type="region of interest" description="Disordered" evidence="13">
    <location>
        <begin position="384"/>
        <end position="536"/>
    </location>
</feature>
<dbReference type="SMART" id="SM00220">
    <property type="entry name" value="S_TKc"/>
    <property type="match status" value="1"/>
</dbReference>
<feature type="region of interest" description="Disordered" evidence="13">
    <location>
        <begin position="1015"/>
        <end position="1053"/>
    </location>
</feature>
<dbReference type="CDD" id="cd06631">
    <property type="entry name" value="STKc_YSK4"/>
    <property type="match status" value="1"/>
</dbReference>
<dbReference type="PROSITE" id="PS00107">
    <property type="entry name" value="PROTEIN_KINASE_ATP"/>
    <property type="match status" value="1"/>
</dbReference>
<evidence type="ECO:0000256" key="7">
    <source>
        <dbReference type="ARBA" id="ARBA00022840"/>
    </source>
</evidence>
<dbReference type="PROSITE" id="PS00108">
    <property type="entry name" value="PROTEIN_KINASE_ST"/>
    <property type="match status" value="1"/>
</dbReference>
<feature type="compositionally biased region" description="Basic residues" evidence="13">
    <location>
        <begin position="610"/>
        <end position="625"/>
    </location>
</feature>
<dbReference type="OrthoDB" id="10020384at2759"/>
<feature type="region of interest" description="Disordered" evidence="13">
    <location>
        <begin position="603"/>
        <end position="687"/>
    </location>
</feature>
<comment type="similarity">
    <text evidence="1">Belongs to the protein kinase superfamily. STE Ser/Thr protein kinase family. STE20 subfamily.</text>
</comment>
<evidence type="ECO:0000256" key="2">
    <source>
        <dbReference type="ARBA" id="ARBA00012513"/>
    </source>
</evidence>
<feature type="compositionally biased region" description="Basic and acidic residues" evidence="13">
    <location>
        <begin position="508"/>
        <end position="536"/>
    </location>
</feature>
<dbReference type="Proteomes" id="UP000245119">
    <property type="component" value="Linkage Group LG3"/>
</dbReference>
<gene>
    <name evidence="15" type="ORF">C0Q70_05192</name>
</gene>
<keyword evidence="16" id="KW-1185">Reference proteome</keyword>
<keyword evidence="3" id="KW-0723">Serine/threonine-protein kinase</keyword>
<feature type="compositionally biased region" description="Basic and acidic residues" evidence="13">
    <location>
        <begin position="645"/>
        <end position="658"/>
    </location>
</feature>
<evidence type="ECO:0000256" key="13">
    <source>
        <dbReference type="SAM" id="MobiDB-lite"/>
    </source>
</evidence>
<accession>A0A2T7PKJ6</accession>
<feature type="domain" description="Protein kinase" evidence="14">
    <location>
        <begin position="1180"/>
        <end position="1441"/>
    </location>
</feature>